<dbReference type="Proteomes" id="UP001055811">
    <property type="component" value="Linkage Group LG03"/>
</dbReference>
<accession>A0ACB9F710</accession>
<proteinExistence type="predicted"/>
<protein>
    <submittedName>
        <fullName evidence="1">Uncharacterized protein</fullName>
    </submittedName>
</protein>
<sequence>MSSEVSTITSEPQPPTATTTSAVGSINFNDTELTLGLPGESRKSGAKRKFSDIIDLKLSGTHQSDTECSVTKPPLAKEQVVGWPPVRCYRKNMTKSTDCRFIKVAVDGAPYLRKVDLQLYKGYQQLLCAFKDLFSCFSIRSVLNERKLIDPVNGVEYVPTYEDKDGDWMLVGDVPWNMFVESCKRIRLMKSSEGAKLRDIELKKR</sequence>
<reference evidence="1 2" key="2">
    <citation type="journal article" date="2022" name="Mol. Ecol. Resour.">
        <title>The genomes of chicory, endive, great burdock and yacon provide insights into Asteraceae paleo-polyploidization history and plant inulin production.</title>
        <authorList>
            <person name="Fan W."/>
            <person name="Wang S."/>
            <person name="Wang H."/>
            <person name="Wang A."/>
            <person name="Jiang F."/>
            <person name="Liu H."/>
            <person name="Zhao H."/>
            <person name="Xu D."/>
            <person name="Zhang Y."/>
        </authorList>
    </citation>
    <scope>NUCLEOTIDE SEQUENCE [LARGE SCALE GENOMIC DNA]</scope>
    <source>
        <strain evidence="2">cv. Punajuju</strain>
        <tissue evidence="1">Leaves</tissue>
    </source>
</reference>
<organism evidence="1 2">
    <name type="scientific">Cichorium intybus</name>
    <name type="common">Chicory</name>
    <dbReference type="NCBI Taxonomy" id="13427"/>
    <lineage>
        <taxon>Eukaryota</taxon>
        <taxon>Viridiplantae</taxon>
        <taxon>Streptophyta</taxon>
        <taxon>Embryophyta</taxon>
        <taxon>Tracheophyta</taxon>
        <taxon>Spermatophyta</taxon>
        <taxon>Magnoliopsida</taxon>
        <taxon>eudicotyledons</taxon>
        <taxon>Gunneridae</taxon>
        <taxon>Pentapetalae</taxon>
        <taxon>asterids</taxon>
        <taxon>campanulids</taxon>
        <taxon>Asterales</taxon>
        <taxon>Asteraceae</taxon>
        <taxon>Cichorioideae</taxon>
        <taxon>Cichorieae</taxon>
        <taxon>Cichoriinae</taxon>
        <taxon>Cichorium</taxon>
    </lineage>
</organism>
<evidence type="ECO:0000313" key="1">
    <source>
        <dbReference type="EMBL" id="KAI3766670.1"/>
    </source>
</evidence>
<comment type="caution">
    <text evidence="1">The sequence shown here is derived from an EMBL/GenBank/DDBJ whole genome shotgun (WGS) entry which is preliminary data.</text>
</comment>
<dbReference type="EMBL" id="CM042011">
    <property type="protein sequence ID" value="KAI3766670.1"/>
    <property type="molecule type" value="Genomic_DNA"/>
</dbReference>
<evidence type="ECO:0000313" key="2">
    <source>
        <dbReference type="Proteomes" id="UP001055811"/>
    </source>
</evidence>
<gene>
    <name evidence="1" type="ORF">L2E82_16739</name>
</gene>
<keyword evidence="2" id="KW-1185">Reference proteome</keyword>
<reference evidence="2" key="1">
    <citation type="journal article" date="2022" name="Mol. Ecol. Resour.">
        <title>The genomes of chicory, endive, great burdock and yacon provide insights into Asteraceae palaeo-polyploidization history and plant inulin production.</title>
        <authorList>
            <person name="Fan W."/>
            <person name="Wang S."/>
            <person name="Wang H."/>
            <person name="Wang A."/>
            <person name="Jiang F."/>
            <person name="Liu H."/>
            <person name="Zhao H."/>
            <person name="Xu D."/>
            <person name="Zhang Y."/>
        </authorList>
    </citation>
    <scope>NUCLEOTIDE SEQUENCE [LARGE SCALE GENOMIC DNA]</scope>
    <source>
        <strain evidence="2">cv. Punajuju</strain>
    </source>
</reference>
<name>A0ACB9F710_CICIN</name>